<evidence type="ECO:0000313" key="2">
    <source>
        <dbReference type="Proteomes" id="UP000693946"/>
    </source>
</evidence>
<protein>
    <submittedName>
        <fullName evidence="1">Uncharacterized protein</fullName>
    </submittedName>
</protein>
<reference evidence="1 2" key="1">
    <citation type="journal article" date="2021" name="Sci. Rep.">
        <title>Chromosome anchoring in Senegalese sole (Solea senegalensis) reveals sex-associated markers and genome rearrangements in flatfish.</title>
        <authorList>
            <person name="Guerrero-Cozar I."/>
            <person name="Gomez-Garrido J."/>
            <person name="Berbel C."/>
            <person name="Martinez-Blanch J.F."/>
            <person name="Alioto T."/>
            <person name="Claros M.G."/>
            <person name="Gagnaire P.A."/>
            <person name="Manchado M."/>
        </authorList>
    </citation>
    <scope>NUCLEOTIDE SEQUENCE [LARGE SCALE GENOMIC DNA]</scope>
    <source>
        <strain evidence="1">Sse05_10M</strain>
    </source>
</reference>
<dbReference type="Proteomes" id="UP000693946">
    <property type="component" value="Linkage Group LG20"/>
</dbReference>
<organism evidence="1 2">
    <name type="scientific">Solea senegalensis</name>
    <name type="common">Senegalese sole</name>
    <dbReference type="NCBI Taxonomy" id="28829"/>
    <lineage>
        <taxon>Eukaryota</taxon>
        <taxon>Metazoa</taxon>
        <taxon>Chordata</taxon>
        <taxon>Craniata</taxon>
        <taxon>Vertebrata</taxon>
        <taxon>Euteleostomi</taxon>
        <taxon>Actinopterygii</taxon>
        <taxon>Neopterygii</taxon>
        <taxon>Teleostei</taxon>
        <taxon>Neoteleostei</taxon>
        <taxon>Acanthomorphata</taxon>
        <taxon>Carangaria</taxon>
        <taxon>Pleuronectiformes</taxon>
        <taxon>Pleuronectoidei</taxon>
        <taxon>Soleidae</taxon>
        <taxon>Solea</taxon>
    </lineage>
</organism>
<gene>
    <name evidence="1" type="ORF">JOB18_002348</name>
</gene>
<keyword evidence="2" id="KW-1185">Reference proteome</keyword>
<evidence type="ECO:0000313" key="1">
    <source>
        <dbReference type="EMBL" id="KAG7499896.1"/>
    </source>
</evidence>
<proteinExistence type="predicted"/>
<accession>A0AAV6R3H4</accession>
<comment type="caution">
    <text evidence="1">The sequence shown here is derived from an EMBL/GenBank/DDBJ whole genome shotgun (WGS) entry which is preliminary data.</text>
</comment>
<sequence length="78" mass="9170">MRARGRISVDNRFHRSQRFFSDYYSKLNRRRIHKHDFKAGTNTFVKESSASVPALALMLRCAHEKRNPKLLRCVCCSV</sequence>
<name>A0AAV6R3H4_SOLSE</name>
<dbReference type="AlphaFoldDB" id="A0AAV6R3H4"/>
<dbReference type="EMBL" id="JAGKHQ010000013">
    <property type="protein sequence ID" value="KAG7499896.1"/>
    <property type="molecule type" value="Genomic_DNA"/>
</dbReference>